<dbReference type="Proteomes" id="UP001500420">
    <property type="component" value="Unassembled WGS sequence"/>
</dbReference>
<dbReference type="Gene3D" id="3.40.630.30">
    <property type="match status" value="1"/>
</dbReference>
<dbReference type="EMBL" id="BAAADV010000008">
    <property type="protein sequence ID" value="GAA0682557.1"/>
    <property type="molecule type" value="Genomic_DNA"/>
</dbReference>
<keyword evidence="4" id="KW-1185">Reference proteome</keyword>
<dbReference type="Pfam" id="PF00583">
    <property type="entry name" value="Acetyltransf_1"/>
    <property type="match status" value="1"/>
</dbReference>
<organism evidence="3 4">
    <name type="scientific">Natronoarchaeum mannanilyticum</name>
    <dbReference type="NCBI Taxonomy" id="926360"/>
    <lineage>
        <taxon>Archaea</taxon>
        <taxon>Methanobacteriati</taxon>
        <taxon>Methanobacteriota</taxon>
        <taxon>Stenosarchaea group</taxon>
        <taxon>Halobacteria</taxon>
        <taxon>Halobacteriales</taxon>
        <taxon>Natronoarchaeaceae</taxon>
    </lineage>
</organism>
<feature type="compositionally biased region" description="Polar residues" evidence="1">
    <location>
        <begin position="1"/>
        <end position="10"/>
    </location>
</feature>
<dbReference type="CDD" id="cd04301">
    <property type="entry name" value="NAT_SF"/>
    <property type="match status" value="1"/>
</dbReference>
<dbReference type="SUPFAM" id="SSF55729">
    <property type="entry name" value="Acyl-CoA N-acyltransferases (Nat)"/>
    <property type="match status" value="1"/>
</dbReference>
<dbReference type="GO" id="GO:0016747">
    <property type="term" value="F:acyltransferase activity, transferring groups other than amino-acyl groups"/>
    <property type="evidence" value="ECO:0007669"/>
    <property type="project" value="InterPro"/>
</dbReference>
<evidence type="ECO:0000259" key="2">
    <source>
        <dbReference type="PROSITE" id="PS51186"/>
    </source>
</evidence>
<reference evidence="3 4" key="1">
    <citation type="journal article" date="2019" name="Int. J. Syst. Evol. Microbiol.">
        <title>The Global Catalogue of Microorganisms (GCM) 10K type strain sequencing project: providing services to taxonomists for standard genome sequencing and annotation.</title>
        <authorList>
            <consortium name="The Broad Institute Genomics Platform"/>
            <consortium name="The Broad Institute Genome Sequencing Center for Infectious Disease"/>
            <person name="Wu L."/>
            <person name="Ma J."/>
        </authorList>
    </citation>
    <scope>NUCLEOTIDE SEQUENCE [LARGE SCALE GENOMIC DNA]</scope>
    <source>
        <strain evidence="3 4">JCM 16328</strain>
    </source>
</reference>
<accession>A0AAV3TEK5</accession>
<dbReference type="InterPro" id="IPR050276">
    <property type="entry name" value="MshD_Acetyltransferase"/>
</dbReference>
<dbReference type="InterPro" id="IPR016181">
    <property type="entry name" value="Acyl_CoA_acyltransferase"/>
</dbReference>
<sequence>MMTKPNSGGERTTAWDHTDCRGAEGCPPRCPRFVDKEGNPLLIQTGAEGEFETLVNFYDDYPSRHRSMSLPPLTRPQVERWVEKVIENGRSVLAFHDGRLVGHVAFLPADQQEPELIVFIASPYQDSGLGTELCRQAMAYAADDGHRALRLHVDADNEIALAVYNSLGFVEIDREGKRIEMRVALDSDLVSKVQAPPADRS</sequence>
<proteinExistence type="predicted"/>
<evidence type="ECO:0000256" key="1">
    <source>
        <dbReference type="SAM" id="MobiDB-lite"/>
    </source>
</evidence>
<gene>
    <name evidence="3" type="ORF">GCM10009020_34790</name>
</gene>
<name>A0AAV3TEK5_9EURY</name>
<dbReference type="InterPro" id="IPR000182">
    <property type="entry name" value="GNAT_dom"/>
</dbReference>
<comment type="caution">
    <text evidence="3">The sequence shown here is derived from an EMBL/GenBank/DDBJ whole genome shotgun (WGS) entry which is preliminary data.</text>
</comment>
<dbReference type="PROSITE" id="PS51186">
    <property type="entry name" value="GNAT"/>
    <property type="match status" value="1"/>
</dbReference>
<feature type="region of interest" description="Disordered" evidence="1">
    <location>
        <begin position="1"/>
        <end position="21"/>
    </location>
</feature>
<dbReference type="AlphaFoldDB" id="A0AAV3TEK5"/>
<dbReference type="PANTHER" id="PTHR43617:SF34">
    <property type="entry name" value="PUTATIVE-RELATED"/>
    <property type="match status" value="1"/>
</dbReference>
<protein>
    <recommendedName>
        <fullName evidence="2">N-acetyltransferase domain-containing protein</fullName>
    </recommendedName>
</protein>
<evidence type="ECO:0000313" key="3">
    <source>
        <dbReference type="EMBL" id="GAA0682557.1"/>
    </source>
</evidence>
<feature type="domain" description="N-acetyltransferase" evidence="2">
    <location>
        <begin position="41"/>
        <end position="186"/>
    </location>
</feature>
<evidence type="ECO:0000313" key="4">
    <source>
        <dbReference type="Proteomes" id="UP001500420"/>
    </source>
</evidence>
<dbReference type="PANTHER" id="PTHR43617">
    <property type="entry name" value="L-AMINO ACID N-ACETYLTRANSFERASE"/>
    <property type="match status" value="1"/>
</dbReference>